<feature type="compositionally biased region" description="Basic residues" evidence="1">
    <location>
        <begin position="181"/>
        <end position="194"/>
    </location>
</feature>
<dbReference type="OrthoDB" id="3942453at2759"/>
<sequence length="194" mass="21606">MCVVELNVTTLECRHRWYHLLRNCSPSTNLQNCPDKLKLEGWESKVSFCPWCDQETPTEPQEFRLVGNDRTPSIGGLSRASSTTNIEPTLMSSRRESRSGSIARTDSSTSLTEAAGERNRAQNMRIQWYLTTRLEAIAQEEAKERPTTSRRSSIMGLPLSSTPSNTSTGSGSDGGSVLGKGWKKGKKISRSFFR</sequence>
<evidence type="ECO:0000313" key="3">
    <source>
        <dbReference type="Proteomes" id="UP000800092"/>
    </source>
</evidence>
<feature type="region of interest" description="Disordered" evidence="1">
    <location>
        <begin position="140"/>
        <end position="194"/>
    </location>
</feature>
<gene>
    <name evidence="2" type="ORF">EV356DRAFT_531931</name>
</gene>
<feature type="compositionally biased region" description="Low complexity" evidence="1">
    <location>
        <begin position="156"/>
        <end position="170"/>
    </location>
</feature>
<feature type="region of interest" description="Disordered" evidence="1">
    <location>
        <begin position="65"/>
        <end position="118"/>
    </location>
</feature>
<reference evidence="2" key="1">
    <citation type="journal article" date="2020" name="Stud. Mycol.">
        <title>101 Dothideomycetes genomes: a test case for predicting lifestyles and emergence of pathogens.</title>
        <authorList>
            <person name="Haridas S."/>
            <person name="Albert R."/>
            <person name="Binder M."/>
            <person name="Bloem J."/>
            <person name="Labutti K."/>
            <person name="Salamov A."/>
            <person name="Andreopoulos B."/>
            <person name="Baker S."/>
            <person name="Barry K."/>
            <person name="Bills G."/>
            <person name="Bluhm B."/>
            <person name="Cannon C."/>
            <person name="Castanera R."/>
            <person name="Culley D."/>
            <person name="Daum C."/>
            <person name="Ezra D."/>
            <person name="Gonzalez J."/>
            <person name="Henrissat B."/>
            <person name="Kuo A."/>
            <person name="Liang C."/>
            <person name="Lipzen A."/>
            <person name="Lutzoni F."/>
            <person name="Magnuson J."/>
            <person name="Mondo S."/>
            <person name="Nolan M."/>
            <person name="Ohm R."/>
            <person name="Pangilinan J."/>
            <person name="Park H.-J."/>
            <person name="Ramirez L."/>
            <person name="Alfaro M."/>
            <person name="Sun H."/>
            <person name="Tritt A."/>
            <person name="Yoshinaga Y."/>
            <person name="Zwiers L.-H."/>
            <person name="Turgeon B."/>
            <person name="Goodwin S."/>
            <person name="Spatafora J."/>
            <person name="Crous P."/>
            <person name="Grigoriev I."/>
        </authorList>
    </citation>
    <scope>NUCLEOTIDE SEQUENCE</scope>
    <source>
        <strain evidence="2">Tuck. ex Michener</strain>
    </source>
</reference>
<accession>A0A6A6HBR5</accession>
<protein>
    <submittedName>
        <fullName evidence="2">Uncharacterized protein</fullName>
    </submittedName>
</protein>
<evidence type="ECO:0000256" key="1">
    <source>
        <dbReference type="SAM" id="MobiDB-lite"/>
    </source>
</evidence>
<dbReference type="Proteomes" id="UP000800092">
    <property type="component" value="Unassembled WGS sequence"/>
</dbReference>
<evidence type="ECO:0000313" key="2">
    <source>
        <dbReference type="EMBL" id="KAF2235487.1"/>
    </source>
</evidence>
<organism evidence="2 3">
    <name type="scientific">Viridothelium virens</name>
    <name type="common">Speckled blister lichen</name>
    <name type="synonym">Trypethelium virens</name>
    <dbReference type="NCBI Taxonomy" id="1048519"/>
    <lineage>
        <taxon>Eukaryota</taxon>
        <taxon>Fungi</taxon>
        <taxon>Dikarya</taxon>
        <taxon>Ascomycota</taxon>
        <taxon>Pezizomycotina</taxon>
        <taxon>Dothideomycetes</taxon>
        <taxon>Dothideomycetes incertae sedis</taxon>
        <taxon>Trypetheliales</taxon>
        <taxon>Trypetheliaceae</taxon>
        <taxon>Viridothelium</taxon>
    </lineage>
</organism>
<feature type="compositionally biased region" description="Polar residues" evidence="1">
    <location>
        <begin position="99"/>
        <end position="112"/>
    </location>
</feature>
<proteinExistence type="predicted"/>
<feature type="compositionally biased region" description="Polar residues" evidence="1">
    <location>
        <begin position="79"/>
        <end position="92"/>
    </location>
</feature>
<keyword evidence="3" id="KW-1185">Reference proteome</keyword>
<dbReference type="AlphaFoldDB" id="A0A6A6HBR5"/>
<dbReference type="EMBL" id="ML991791">
    <property type="protein sequence ID" value="KAF2235487.1"/>
    <property type="molecule type" value="Genomic_DNA"/>
</dbReference>
<name>A0A6A6HBR5_VIRVR</name>